<keyword evidence="1" id="KW-0456">Lyase</keyword>
<comment type="caution">
    <text evidence="1">The sequence shown here is derived from an EMBL/GenBank/DDBJ whole genome shotgun (WGS) entry which is preliminary data.</text>
</comment>
<evidence type="ECO:0000313" key="2">
    <source>
        <dbReference type="Proteomes" id="UP001140096"/>
    </source>
</evidence>
<gene>
    <name evidence="1" type="primary">CYT2</name>
    <name evidence="1" type="ORF">H4S07_006689</name>
</gene>
<name>A0ACC1KSP9_9FUNG</name>
<dbReference type="EMBL" id="JANBUP010004191">
    <property type="protein sequence ID" value="KAJ2794668.1"/>
    <property type="molecule type" value="Genomic_DNA"/>
</dbReference>
<accession>A0ACC1KSP9</accession>
<reference evidence="1" key="1">
    <citation type="submission" date="2022-07" db="EMBL/GenBank/DDBJ databases">
        <title>Phylogenomic reconstructions and comparative analyses of Kickxellomycotina fungi.</title>
        <authorList>
            <person name="Reynolds N.K."/>
            <person name="Stajich J.E."/>
            <person name="Barry K."/>
            <person name="Grigoriev I.V."/>
            <person name="Crous P."/>
            <person name="Smith M.E."/>
        </authorList>
    </citation>
    <scope>NUCLEOTIDE SEQUENCE</scope>
    <source>
        <strain evidence="1">CBS 102833</strain>
    </source>
</reference>
<protein>
    <submittedName>
        <fullName evidence="1">Cytochrome c1 heme lyase</fullName>
        <ecNumber evidence="1">4.4.1.17</ecNumber>
    </submittedName>
</protein>
<evidence type="ECO:0000313" key="1">
    <source>
        <dbReference type="EMBL" id="KAJ2794668.1"/>
    </source>
</evidence>
<keyword evidence="2" id="KW-1185">Reference proteome</keyword>
<dbReference type="Proteomes" id="UP001140096">
    <property type="component" value="Unassembled WGS sequence"/>
</dbReference>
<proteinExistence type="predicted"/>
<organism evidence="1 2">
    <name type="scientific">Coemansia furcata</name>
    <dbReference type="NCBI Taxonomy" id="417177"/>
    <lineage>
        <taxon>Eukaryota</taxon>
        <taxon>Fungi</taxon>
        <taxon>Fungi incertae sedis</taxon>
        <taxon>Zoopagomycota</taxon>
        <taxon>Kickxellomycotina</taxon>
        <taxon>Kickxellomycetes</taxon>
        <taxon>Kickxellales</taxon>
        <taxon>Kickxellaceae</taxon>
        <taxon>Coemansia</taxon>
    </lineage>
</organism>
<dbReference type="EC" id="4.4.1.17" evidence="1"/>
<sequence length="257" mass="28998">MVSNSNSPGDTCPVDHSRAPAAPERLSCPVDHTPGSAAPERPSCPADHTSFKAFLPASEPPLDPHNQMPLAPEQAPQGAQQQQLSTTRTISSIPRADRYDAEASECPASGDSTMWVYPSEQMFFNAMRRKNWSPQESDMHTVVPIHNAVNERCWAHILEWEQRHRGECGAPKLLRFEGKAKDFTPKARFRSWLGYQLPFDRHDWTVDRCGKPVRYVIDFYEGKRDGKNPLAPSFYLDVRPALTLEGAWDRVRRFVGA</sequence>